<dbReference type="Gene3D" id="3.30.70.1430">
    <property type="entry name" value="Multidrug efflux transporter AcrB pore domain"/>
    <property type="match status" value="2"/>
</dbReference>
<dbReference type="OrthoDB" id="9757904at2"/>
<dbReference type="GO" id="GO:0005886">
    <property type="term" value="C:plasma membrane"/>
    <property type="evidence" value="ECO:0007669"/>
    <property type="project" value="UniProtKB-SubCell"/>
</dbReference>
<feature type="transmembrane region" description="Helical" evidence="9">
    <location>
        <begin position="367"/>
        <end position="389"/>
    </location>
</feature>
<dbReference type="Gene3D" id="3.30.2090.10">
    <property type="entry name" value="Multidrug efflux transporter AcrB TolC docking domain, DN and DC subdomains"/>
    <property type="match status" value="2"/>
</dbReference>
<dbReference type="GO" id="GO:0042910">
    <property type="term" value="F:xenobiotic transmembrane transporter activity"/>
    <property type="evidence" value="ECO:0007669"/>
    <property type="project" value="TreeGrafter"/>
</dbReference>
<dbReference type="InterPro" id="IPR027463">
    <property type="entry name" value="AcrB_DN_DC_subdom"/>
</dbReference>
<feature type="transmembrane region" description="Helical" evidence="9">
    <location>
        <begin position="869"/>
        <end position="887"/>
    </location>
</feature>
<evidence type="ECO:0000256" key="7">
    <source>
        <dbReference type="ARBA" id="ARBA00022989"/>
    </source>
</evidence>
<evidence type="ECO:0000256" key="4">
    <source>
        <dbReference type="ARBA" id="ARBA00022475"/>
    </source>
</evidence>
<feature type="transmembrane region" description="Helical" evidence="9">
    <location>
        <begin position="341"/>
        <end position="360"/>
    </location>
</feature>
<sequence>MLARFFIHRPIFAWVLAICIMAAGAIAVFTLPVEQYPDIAPPTVNVTATYNGASAQTVEDSVTQVIEQQIKGIDHLLYFSSTSSSSGQARISITFDQAANPDIAQVQVQNAVNQALSRLPQEVQQQGVTVAKSQGDSLMVVALYDSTDKLDNVDISDFLVSTLQDPISRINGVGEINVFGAQYAMRIWLDPHKLNAYKLMPGDVRSAIQAQNTQVTAGELGALPTGAEQALNATVTAQSRLQTPEQFRRIILATQPDGSSVRLGDVARVEIGAENYQNSSWLNGHPASGFSVTLSSGANALATSDAVRAAIERLKPTFPPGMEVAYPRDGTPFVRVSIKSVVHTLAEAIVLVVVVMFLFLQNGRATLIPAITVPVVLLGTFGILAAAGFTINTLTLFAMVLAIGLLVDDAIVVVENVERIMHEQHLPPREATERSMGEITGALVGITVVLGAVFLPMAFFGGSTGIIYRQFSITIASAMALSALVALTLTPALCATLLKPVEKERAPGRFFHWFNRGVERGQQAYQRRLGTLLRQPRRWMALYAAIVLAMAALYARMPTGFLPVEDQGQAQIQFTTPEGTPLARTEALGHRITDYFMTHEKDNLAAIFMVIGRNNAGTAQNAGQAFVALRPWDERDRDNTAQAIIDRANAHFRGIADAKISVLSPPAVRGLGQSSGFELWIRDSNGAGRPALLKAQQQVLQDAGDDPQLTAVRLNGLGDKAQLQVDIDQAQASALGLTQSAINATLSTAWGGSYVNDFVDRGRVKRVYVQGDAPYRSLPQDIGQWYVRGGSGQMAPFASFASTRWTRGPQLQQRFNGLPAAQIQGSAAAGSSSGEAMQRMQALVAKQDGFDLQWSGLSYQEQLSSNQTLWLYTASILFIFLCLAALYESWSIPVAVLLVIPLGVLGTVTATTLAGFVNDIYFQVGLLTTIGLSAKNAILIVEFAEAEQKAGRPLLEAAMEGARLRLRPIVMTSLAFVAGVLPLALSTGAGAASRREIGVSVIGGMLSGTLLAILLVPLFFVLVRHLLHGPAPHTGSAPAG</sequence>
<dbReference type="RefSeq" id="WP_128419745.1">
    <property type="nucleotide sequence ID" value="NZ_CP049017.1"/>
</dbReference>
<dbReference type="Proteomes" id="UP000239898">
    <property type="component" value="Unassembled WGS sequence"/>
</dbReference>
<dbReference type="NCBIfam" id="TIGR00915">
    <property type="entry name" value="2A0602"/>
    <property type="match status" value="1"/>
</dbReference>
<dbReference type="AlphaFoldDB" id="A0A2S6ZH56"/>
<dbReference type="Gene3D" id="3.30.70.1440">
    <property type="entry name" value="Multidrug efflux transporter AcrB pore domain"/>
    <property type="match status" value="1"/>
</dbReference>
<dbReference type="EMBL" id="MIGX01000023">
    <property type="protein sequence ID" value="PPT91591.1"/>
    <property type="molecule type" value="Genomic_DNA"/>
</dbReference>
<feature type="transmembrane region" description="Helical" evidence="9">
    <location>
        <begin position="435"/>
        <end position="459"/>
    </location>
</feature>
<dbReference type="PANTHER" id="PTHR32063">
    <property type="match status" value="1"/>
</dbReference>
<name>A0A2S6ZH56_9XANT</name>
<dbReference type="SUPFAM" id="SSF82714">
    <property type="entry name" value="Multidrug efflux transporter AcrB TolC docking domain, DN and DC subdomains"/>
    <property type="match status" value="2"/>
</dbReference>
<gene>
    <name evidence="10" type="ORF">XthCFBP4691_06980</name>
</gene>
<proteinExistence type="inferred from homology"/>
<dbReference type="GO" id="GO:0009636">
    <property type="term" value="P:response to toxic substance"/>
    <property type="evidence" value="ECO:0007669"/>
    <property type="project" value="UniProtKB-ARBA"/>
</dbReference>
<evidence type="ECO:0000256" key="6">
    <source>
        <dbReference type="ARBA" id="ARBA00022692"/>
    </source>
</evidence>
<evidence type="ECO:0000256" key="1">
    <source>
        <dbReference type="ARBA" id="ARBA00004429"/>
    </source>
</evidence>
<dbReference type="Gene3D" id="3.30.70.1320">
    <property type="entry name" value="Multidrug efflux transporter AcrB pore domain like"/>
    <property type="match status" value="1"/>
</dbReference>
<feature type="transmembrane region" description="Helical" evidence="9">
    <location>
        <begin position="12"/>
        <end position="33"/>
    </location>
</feature>
<accession>A0A2S6ZH56</accession>
<keyword evidence="5 9" id="KW-0997">Cell inner membrane</keyword>
<evidence type="ECO:0000313" key="10">
    <source>
        <dbReference type="EMBL" id="PPT91591.1"/>
    </source>
</evidence>
<evidence type="ECO:0000256" key="3">
    <source>
        <dbReference type="ARBA" id="ARBA00022448"/>
    </source>
</evidence>
<evidence type="ECO:0000256" key="2">
    <source>
        <dbReference type="ARBA" id="ARBA00010942"/>
    </source>
</evidence>
<keyword evidence="8 9" id="KW-0472">Membrane</keyword>
<feature type="transmembrane region" description="Helical" evidence="9">
    <location>
        <begin position="539"/>
        <end position="557"/>
    </location>
</feature>
<feature type="transmembrane region" description="Helical" evidence="9">
    <location>
        <begin position="920"/>
        <end position="943"/>
    </location>
</feature>
<dbReference type="InterPro" id="IPR004764">
    <property type="entry name" value="MdtF-like"/>
</dbReference>
<evidence type="ECO:0000256" key="9">
    <source>
        <dbReference type="RuleBase" id="RU364070"/>
    </source>
</evidence>
<comment type="subcellular location">
    <subcellularLocation>
        <location evidence="1 9">Cell inner membrane</location>
        <topology evidence="1 9">Multi-pass membrane protein</topology>
    </subcellularLocation>
</comment>
<protein>
    <recommendedName>
        <fullName evidence="9">Efflux pump membrane transporter</fullName>
    </recommendedName>
</protein>
<keyword evidence="7 9" id="KW-1133">Transmembrane helix</keyword>
<evidence type="ECO:0000256" key="8">
    <source>
        <dbReference type="ARBA" id="ARBA00023136"/>
    </source>
</evidence>
<feature type="transmembrane region" description="Helical" evidence="9">
    <location>
        <begin position="471"/>
        <end position="498"/>
    </location>
</feature>
<dbReference type="GO" id="GO:0015562">
    <property type="term" value="F:efflux transmembrane transporter activity"/>
    <property type="evidence" value="ECO:0007669"/>
    <property type="project" value="InterPro"/>
</dbReference>
<dbReference type="PRINTS" id="PR00702">
    <property type="entry name" value="ACRIFLAVINRP"/>
</dbReference>
<reference evidence="10 11" key="1">
    <citation type="submission" date="2016-08" db="EMBL/GenBank/DDBJ databases">
        <title>Evolution of the type three secretion system and type three effector repertoires in Xanthomonas.</title>
        <authorList>
            <person name="Merda D."/>
            <person name="Briand M."/>
            <person name="Bosis E."/>
            <person name="Rousseau C."/>
            <person name="Portier P."/>
            <person name="Jacques M.-A."/>
            <person name="Fischer-Le Saux M."/>
        </authorList>
    </citation>
    <scope>NUCLEOTIDE SEQUENCE [LARGE SCALE GENOMIC DNA]</scope>
    <source>
        <strain evidence="10 11">CFBP 4691</strain>
    </source>
</reference>
<dbReference type="PANTHER" id="PTHR32063:SF32">
    <property type="entry name" value="AMINOGLYCOSIDE EFFLUX PUMP-RELATED"/>
    <property type="match status" value="1"/>
</dbReference>
<keyword evidence="11" id="KW-1185">Reference proteome</keyword>
<organism evidence="10 11">
    <name type="scientific">Xanthomonas theicola</name>
    <dbReference type="NCBI Taxonomy" id="56464"/>
    <lineage>
        <taxon>Bacteria</taxon>
        <taxon>Pseudomonadati</taxon>
        <taxon>Pseudomonadota</taxon>
        <taxon>Gammaproteobacteria</taxon>
        <taxon>Lysobacterales</taxon>
        <taxon>Lysobacteraceae</taxon>
        <taxon>Xanthomonas</taxon>
    </lineage>
</organism>
<dbReference type="Pfam" id="PF00873">
    <property type="entry name" value="ACR_tran"/>
    <property type="match status" value="1"/>
</dbReference>
<feature type="transmembrane region" description="Helical" evidence="9">
    <location>
        <begin position="964"/>
        <end position="985"/>
    </location>
</feature>
<keyword evidence="3 9" id="KW-0813">Transport</keyword>
<feature type="transmembrane region" description="Helical" evidence="9">
    <location>
        <begin position="395"/>
        <end position="414"/>
    </location>
</feature>
<dbReference type="FunFam" id="3.30.70.1430:FF:000001">
    <property type="entry name" value="Efflux pump membrane transporter"/>
    <property type="match status" value="1"/>
</dbReference>
<dbReference type="SUPFAM" id="SSF82866">
    <property type="entry name" value="Multidrug efflux transporter AcrB transmembrane domain"/>
    <property type="match status" value="2"/>
</dbReference>
<dbReference type="InterPro" id="IPR001036">
    <property type="entry name" value="Acrflvin-R"/>
</dbReference>
<dbReference type="FunFam" id="1.20.1640.10:FF:000001">
    <property type="entry name" value="Efflux pump membrane transporter"/>
    <property type="match status" value="1"/>
</dbReference>
<dbReference type="FunFam" id="3.30.2090.10:FF:000001">
    <property type="entry name" value="Efflux pump membrane transporter"/>
    <property type="match status" value="1"/>
</dbReference>
<dbReference type="Gene3D" id="1.20.1640.10">
    <property type="entry name" value="Multidrug efflux transporter AcrB transmembrane domain"/>
    <property type="match status" value="2"/>
</dbReference>
<evidence type="ECO:0000313" key="11">
    <source>
        <dbReference type="Proteomes" id="UP000239898"/>
    </source>
</evidence>
<keyword evidence="6 9" id="KW-0812">Transmembrane</keyword>
<dbReference type="FunFam" id="3.30.2090.10:FF:000002">
    <property type="entry name" value="Efflux pump membrane transporter"/>
    <property type="match status" value="1"/>
</dbReference>
<comment type="similarity">
    <text evidence="2 9">Belongs to the resistance-nodulation-cell division (RND) (TC 2.A.6) family.</text>
</comment>
<feature type="transmembrane region" description="Helical" evidence="9">
    <location>
        <begin position="997"/>
        <end position="1023"/>
    </location>
</feature>
<feature type="transmembrane region" description="Helical" evidence="9">
    <location>
        <begin position="894"/>
        <end position="914"/>
    </location>
</feature>
<evidence type="ECO:0000256" key="5">
    <source>
        <dbReference type="ARBA" id="ARBA00022519"/>
    </source>
</evidence>
<keyword evidence="4" id="KW-1003">Cell membrane</keyword>
<comment type="caution">
    <text evidence="10">The sequence shown here is derived from an EMBL/GenBank/DDBJ whole genome shotgun (WGS) entry which is preliminary data.</text>
</comment>
<dbReference type="SUPFAM" id="SSF82693">
    <property type="entry name" value="Multidrug efflux transporter AcrB pore domain, PN1, PN2, PC1 and PC2 subdomains"/>
    <property type="match status" value="4"/>
</dbReference>
<dbReference type="NCBIfam" id="NF000282">
    <property type="entry name" value="RND_permease_1"/>
    <property type="match status" value="1"/>
</dbReference>